<dbReference type="Gene3D" id="3.90.640.10">
    <property type="entry name" value="Actin, Chain A, domain 4"/>
    <property type="match status" value="1"/>
</dbReference>
<sequence>MSDKAIIGIDLGTTNSLVAVFEADGPTLVPNALGEVMTPSAVGYGDDGAVLVGRAARDRLLTHPDLTTARFKRYMGTNHEVKLGKKSFRPEELSALVLRSLRADAEAHLGRKVEEAVISVPAYFNDIQRKATITAAEFAGLKVNRLVNEPTAAALAYGLQDKEAESTFLVVDLGGGTFDVSILEMFSGVMEVRASAGDAFLGGEDFTDALATELGRQLGIQPKDVSREEGARLRALANRLKHQLSEKAEATGEYVIKGEARPVSISREKFDEITDELLKRLRMPIQRAISDASLRADDLHRIITVGGATRMQAVRGLITRLFKRFPEHSIDPDHVVALGAAVQAGLAARHAALDDVVMTDVCPFTLGYEVSVPLGPNQWEPGHFSPLIERNTVVPASRANEISPLEQHQREINLMIYQGESPFVRDNVRIGQLRVPLPADLKADKTVEVRYTYDTSGILEVEATPVATKKTLRLVIEGTPGTMTRAEIDKRLKELAALKIHPRDEQENAAIIARLRAAYENSLGELRQQIGHILAQFEAVLHTHDKRQIQDARAQIEEILSRVEGEDVF</sequence>
<evidence type="ECO:0000256" key="4">
    <source>
        <dbReference type="RuleBase" id="RU003322"/>
    </source>
</evidence>
<evidence type="ECO:0000256" key="2">
    <source>
        <dbReference type="ARBA" id="ARBA00022741"/>
    </source>
</evidence>
<dbReference type="Gene3D" id="2.60.34.10">
    <property type="entry name" value="Substrate Binding Domain Of DNAk, Chain A, domain 1"/>
    <property type="match status" value="1"/>
</dbReference>
<dbReference type="InterPro" id="IPR013126">
    <property type="entry name" value="Hsp_70_fam"/>
</dbReference>
<dbReference type="PATRIC" id="fig|1280954.3.peg.1672"/>
<dbReference type="SUPFAM" id="SSF53067">
    <property type="entry name" value="Actin-like ATPase domain"/>
    <property type="match status" value="2"/>
</dbReference>
<dbReference type="GO" id="GO:0005524">
    <property type="term" value="F:ATP binding"/>
    <property type="evidence" value="ECO:0007669"/>
    <property type="project" value="UniProtKB-KW"/>
</dbReference>
<dbReference type="PRINTS" id="PR00301">
    <property type="entry name" value="HEATSHOCK70"/>
</dbReference>
<dbReference type="InterPro" id="IPR029047">
    <property type="entry name" value="HSP70_peptide-bd_sf"/>
</dbReference>
<name>A0A062V9G4_9PROT</name>
<dbReference type="Gene3D" id="3.30.420.40">
    <property type="match status" value="2"/>
</dbReference>
<evidence type="ECO:0000313" key="5">
    <source>
        <dbReference type="EMBL" id="KCZ98875.1"/>
    </source>
</evidence>
<dbReference type="Proteomes" id="UP000027100">
    <property type="component" value="Unassembled WGS sequence"/>
</dbReference>
<keyword evidence="6" id="KW-1185">Reference proteome</keyword>
<dbReference type="InterPro" id="IPR018181">
    <property type="entry name" value="Heat_shock_70_CS"/>
</dbReference>
<organism evidence="5 6">
    <name type="scientific">Hyphomonas polymorpha PS728</name>
    <dbReference type="NCBI Taxonomy" id="1280954"/>
    <lineage>
        <taxon>Bacteria</taxon>
        <taxon>Pseudomonadati</taxon>
        <taxon>Pseudomonadota</taxon>
        <taxon>Alphaproteobacteria</taxon>
        <taxon>Hyphomonadales</taxon>
        <taxon>Hyphomonadaceae</taxon>
        <taxon>Hyphomonas</taxon>
    </lineage>
</organism>
<dbReference type="PANTHER" id="PTHR19375">
    <property type="entry name" value="HEAT SHOCK PROTEIN 70KDA"/>
    <property type="match status" value="1"/>
</dbReference>
<reference evidence="5 6" key="1">
    <citation type="journal article" date="2014" name="Antonie Van Leeuwenhoek">
        <title>Hyphomonas beringensis sp. nov. and Hyphomonas chukchiensis sp. nov., isolated from surface seawater of the Bering Sea and Chukchi Sea.</title>
        <authorList>
            <person name="Li C."/>
            <person name="Lai Q."/>
            <person name="Li G."/>
            <person name="Dong C."/>
            <person name="Wang J."/>
            <person name="Liao Y."/>
            <person name="Shao Z."/>
        </authorList>
    </citation>
    <scope>NUCLEOTIDE SEQUENCE [LARGE SCALE GENOMIC DNA]</scope>
    <source>
        <strain evidence="5 6">PS728</strain>
    </source>
</reference>
<keyword evidence="2 4" id="KW-0547">Nucleotide-binding</keyword>
<dbReference type="FunFam" id="3.30.420.40:FF:000144">
    <property type="entry name" value="Molecular chaperone HscC"/>
    <property type="match status" value="1"/>
</dbReference>
<dbReference type="Pfam" id="PF00012">
    <property type="entry name" value="HSP70"/>
    <property type="match status" value="1"/>
</dbReference>
<dbReference type="eggNOG" id="COG0443">
    <property type="taxonomic scope" value="Bacteria"/>
</dbReference>
<dbReference type="InterPro" id="IPR043129">
    <property type="entry name" value="ATPase_NBD"/>
</dbReference>
<keyword evidence="3 4" id="KW-0067">ATP-binding</keyword>
<dbReference type="STRING" id="1280954.HPO_08244"/>
<dbReference type="RefSeq" id="WP_035596901.1">
    <property type="nucleotide sequence ID" value="NZ_ARYM01000008.1"/>
</dbReference>
<proteinExistence type="inferred from homology"/>
<comment type="caution">
    <text evidence="5">The sequence shown here is derived from an EMBL/GenBank/DDBJ whole genome shotgun (WGS) entry which is preliminary data.</text>
</comment>
<evidence type="ECO:0000313" key="6">
    <source>
        <dbReference type="Proteomes" id="UP000027100"/>
    </source>
</evidence>
<dbReference type="EMBL" id="ARYM01000008">
    <property type="protein sequence ID" value="KCZ98875.1"/>
    <property type="molecule type" value="Genomic_DNA"/>
</dbReference>
<gene>
    <name evidence="5" type="ORF">HPO_08244</name>
</gene>
<evidence type="ECO:0000256" key="1">
    <source>
        <dbReference type="ARBA" id="ARBA00007381"/>
    </source>
</evidence>
<evidence type="ECO:0000256" key="3">
    <source>
        <dbReference type="ARBA" id="ARBA00022840"/>
    </source>
</evidence>
<dbReference type="PROSITE" id="PS00329">
    <property type="entry name" value="HSP70_2"/>
    <property type="match status" value="1"/>
</dbReference>
<dbReference type="PROSITE" id="PS00297">
    <property type="entry name" value="HSP70_1"/>
    <property type="match status" value="1"/>
</dbReference>
<protein>
    <submittedName>
        <fullName evidence="5">Molecular chaperone</fullName>
    </submittedName>
</protein>
<dbReference type="SUPFAM" id="SSF100920">
    <property type="entry name" value="Heat shock protein 70kD (HSP70), peptide-binding domain"/>
    <property type="match status" value="1"/>
</dbReference>
<accession>A0A062V9G4</accession>
<dbReference type="AlphaFoldDB" id="A0A062V9G4"/>
<dbReference type="GO" id="GO:0140662">
    <property type="term" value="F:ATP-dependent protein folding chaperone"/>
    <property type="evidence" value="ECO:0007669"/>
    <property type="project" value="InterPro"/>
</dbReference>
<comment type="similarity">
    <text evidence="1 4">Belongs to the heat shock protein 70 family.</text>
</comment>
<dbReference type="OrthoDB" id="9766019at2"/>